<reference evidence="1 2" key="1">
    <citation type="journal article" date="2017" name="ISME J.">
        <title>Energy and carbon metabolisms in a deep terrestrial subsurface fluid microbial community.</title>
        <authorList>
            <person name="Momper L."/>
            <person name="Jungbluth S.P."/>
            <person name="Lee M.D."/>
            <person name="Amend J.P."/>
        </authorList>
    </citation>
    <scope>NUCLEOTIDE SEQUENCE [LARGE SCALE GENOMIC DNA]</scope>
    <source>
        <strain evidence="1">SURF_5</strain>
    </source>
</reference>
<dbReference type="EMBL" id="QZKU01000116">
    <property type="protein sequence ID" value="RJP17281.1"/>
    <property type="molecule type" value="Genomic_DNA"/>
</dbReference>
<dbReference type="Proteomes" id="UP000265882">
    <property type="component" value="Unassembled WGS sequence"/>
</dbReference>
<evidence type="ECO:0000313" key="1">
    <source>
        <dbReference type="EMBL" id="RJP17281.1"/>
    </source>
</evidence>
<sequence length="372" mass="42811">MDMTVLRRFWRSSTVLQAAGPFHSTGSAAGGTAGAPVQAAVIEETKPEAKRPPAREKQHYVCREACEDDLQAIALLFRRHNYGLQSAELLRWKYFGNPAGRAKIFVAENTAGEIVALRVHMPRLFTSRETGVFMVRQAVDWFVAEADRGTGVYSQLREFSRARRDYPTIGFPNEISRRITKTYPGDTRTYFPIEEWWFPVRLDQLFLTNRKTAIAPAAGILSKLYTFIWLGRRAKELRMNPIHRFERDFGLNPSFIHGVRSAEFLNWRFIDNPVRRYSAYGFFRGNENTGYCVYDIDESLAKIYDMVLTYRPRACLRLLIDHLRGKGISEVVFKSVGFRMRRYGFIRIGSPGDFDTLNTPQGDWLVSFADKD</sequence>
<dbReference type="AlphaFoldDB" id="A0A3A4NP96"/>
<evidence type="ECO:0008006" key="3">
    <source>
        <dbReference type="Google" id="ProtNLM"/>
    </source>
</evidence>
<accession>A0A3A4NP96</accession>
<name>A0A3A4NP96_ABYX5</name>
<comment type="caution">
    <text evidence="1">The sequence shown here is derived from an EMBL/GenBank/DDBJ whole genome shotgun (WGS) entry which is preliminary data.</text>
</comment>
<proteinExistence type="predicted"/>
<gene>
    <name evidence="1" type="ORF">C4520_16980</name>
</gene>
<evidence type="ECO:0000313" key="2">
    <source>
        <dbReference type="Proteomes" id="UP000265882"/>
    </source>
</evidence>
<organism evidence="1 2">
    <name type="scientific">Abyssobacteria bacterium (strain SURF_5)</name>
    <dbReference type="NCBI Taxonomy" id="2093360"/>
    <lineage>
        <taxon>Bacteria</taxon>
        <taxon>Pseudomonadati</taxon>
        <taxon>Candidatus Hydrogenedentota</taxon>
        <taxon>Candidatus Abyssobacteria</taxon>
    </lineage>
</organism>
<protein>
    <recommendedName>
        <fullName evidence="3">GNAT family N-acetyltransferase</fullName>
    </recommendedName>
</protein>